<gene>
    <name evidence="7" type="ORF">CARN2_3950</name>
</gene>
<proteinExistence type="inferred from homology"/>
<dbReference type="Gene3D" id="3.40.50.300">
    <property type="entry name" value="P-loop containing nucleotide triphosphate hydrolases"/>
    <property type="match status" value="1"/>
</dbReference>
<dbReference type="InterPro" id="IPR003439">
    <property type="entry name" value="ABC_transporter-like_ATP-bd"/>
</dbReference>
<dbReference type="GO" id="GO:0015658">
    <property type="term" value="F:branched-chain amino acid transmembrane transporter activity"/>
    <property type="evidence" value="ECO:0007669"/>
    <property type="project" value="TreeGrafter"/>
</dbReference>
<evidence type="ECO:0000256" key="2">
    <source>
        <dbReference type="ARBA" id="ARBA00022448"/>
    </source>
</evidence>
<dbReference type="EMBL" id="CABM01000053">
    <property type="protein sequence ID" value="CBH98472.1"/>
    <property type="molecule type" value="Genomic_DNA"/>
</dbReference>
<dbReference type="GO" id="GO:0016887">
    <property type="term" value="F:ATP hydrolysis activity"/>
    <property type="evidence" value="ECO:0007669"/>
    <property type="project" value="InterPro"/>
</dbReference>
<keyword evidence="5" id="KW-0029">Amino-acid transport</keyword>
<dbReference type="CDD" id="cd03224">
    <property type="entry name" value="ABC_TM1139_LivF_branched"/>
    <property type="match status" value="1"/>
</dbReference>
<keyword evidence="2" id="KW-0813">Transport</keyword>
<evidence type="ECO:0000256" key="3">
    <source>
        <dbReference type="ARBA" id="ARBA00022741"/>
    </source>
</evidence>
<protein>
    <submittedName>
        <fullName evidence="7">Putative ABC-type branched-chain amino acid transport system, ATPase component</fullName>
    </submittedName>
</protein>
<comment type="caution">
    <text evidence="7">The sequence shown here is derived from an EMBL/GenBank/DDBJ whole genome shotgun (WGS) entry which is preliminary data.</text>
</comment>
<evidence type="ECO:0000259" key="6">
    <source>
        <dbReference type="PROSITE" id="PS50893"/>
    </source>
</evidence>
<sequence>MSTPQGRPKAGEPQQTSNSLLAVRDVQSGYGAMQVLWGVDLDVAAGETVLLLGANSAGKSTLLRTLIGLLPCWRGSISFEGERIDAWAPDQRIRRGIAFMSELGVFPSLSIDENIALGGYFLPDAKVRQRKERLFQLFPDLAAKHRDAAGTLSGGQRKMLGIAKVLVAEPKLLLMDEPSSGLAPVFVKQVIQVLKTSIGHGTSLLIAEQNVAFLELADRGYLIDHGRVKLSGTRAELEASDAVRETYFGL</sequence>
<keyword evidence="4" id="KW-0067">ATP-binding</keyword>
<evidence type="ECO:0000256" key="5">
    <source>
        <dbReference type="ARBA" id="ARBA00022970"/>
    </source>
</evidence>
<dbReference type="GO" id="GO:0015807">
    <property type="term" value="P:L-amino acid transport"/>
    <property type="evidence" value="ECO:0007669"/>
    <property type="project" value="TreeGrafter"/>
</dbReference>
<dbReference type="SUPFAM" id="SSF52540">
    <property type="entry name" value="P-loop containing nucleoside triphosphate hydrolases"/>
    <property type="match status" value="1"/>
</dbReference>
<reference evidence="7" key="1">
    <citation type="submission" date="2009-10" db="EMBL/GenBank/DDBJ databases">
        <title>Diversity of trophic interactions inside an arsenic-rich microbial ecosystem.</title>
        <authorList>
            <person name="Bertin P.N."/>
            <person name="Heinrich-Salmeron A."/>
            <person name="Pelletier E."/>
            <person name="Goulhen-Chollet F."/>
            <person name="Arsene-Ploetze F."/>
            <person name="Gallien S."/>
            <person name="Calteau A."/>
            <person name="Vallenet D."/>
            <person name="Casiot C."/>
            <person name="Chane-Woon-Ming B."/>
            <person name="Giloteaux L."/>
            <person name="Barakat M."/>
            <person name="Bonnefoy V."/>
            <person name="Bruneel O."/>
            <person name="Chandler M."/>
            <person name="Cleiss J."/>
            <person name="Duran R."/>
            <person name="Elbaz-Poulichet F."/>
            <person name="Fonknechten N."/>
            <person name="Lauga B."/>
            <person name="Mornico D."/>
            <person name="Ortet P."/>
            <person name="Schaeffer C."/>
            <person name="Siguier P."/>
            <person name="Alexander Thil Smith A."/>
            <person name="Van Dorsselaer A."/>
            <person name="Weissenbach J."/>
            <person name="Medigue C."/>
            <person name="Le Paslier D."/>
        </authorList>
    </citation>
    <scope>NUCLEOTIDE SEQUENCE</scope>
</reference>
<dbReference type="PANTHER" id="PTHR43820">
    <property type="entry name" value="HIGH-AFFINITY BRANCHED-CHAIN AMINO ACID TRANSPORT ATP-BINDING PROTEIN LIVF"/>
    <property type="match status" value="1"/>
</dbReference>
<dbReference type="PROSITE" id="PS00211">
    <property type="entry name" value="ABC_TRANSPORTER_1"/>
    <property type="match status" value="1"/>
</dbReference>
<name>E6PU65_9ZZZZ</name>
<feature type="domain" description="ABC transporter" evidence="6">
    <location>
        <begin position="21"/>
        <end position="250"/>
    </location>
</feature>
<organism evidence="7">
    <name type="scientific">mine drainage metagenome</name>
    <dbReference type="NCBI Taxonomy" id="410659"/>
    <lineage>
        <taxon>unclassified sequences</taxon>
        <taxon>metagenomes</taxon>
        <taxon>ecological metagenomes</taxon>
    </lineage>
</organism>
<dbReference type="InterPro" id="IPR052156">
    <property type="entry name" value="BCAA_Transport_ATP-bd_LivF"/>
</dbReference>
<accession>E6PU65</accession>
<dbReference type="AlphaFoldDB" id="E6PU65"/>
<evidence type="ECO:0000256" key="4">
    <source>
        <dbReference type="ARBA" id="ARBA00022840"/>
    </source>
</evidence>
<dbReference type="GO" id="GO:0005524">
    <property type="term" value="F:ATP binding"/>
    <property type="evidence" value="ECO:0007669"/>
    <property type="project" value="UniProtKB-KW"/>
</dbReference>
<comment type="similarity">
    <text evidence="1">Belongs to the ABC transporter superfamily.</text>
</comment>
<evidence type="ECO:0000313" key="7">
    <source>
        <dbReference type="EMBL" id="CBH98472.1"/>
    </source>
</evidence>
<evidence type="ECO:0000256" key="1">
    <source>
        <dbReference type="ARBA" id="ARBA00005417"/>
    </source>
</evidence>
<keyword evidence="3" id="KW-0547">Nucleotide-binding</keyword>
<dbReference type="InterPro" id="IPR003593">
    <property type="entry name" value="AAA+_ATPase"/>
</dbReference>
<dbReference type="PROSITE" id="PS50893">
    <property type="entry name" value="ABC_TRANSPORTER_2"/>
    <property type="match status" value="1"/>
</dbReference>
<dbReference type="InterPro" id="IPR027417">
    <property type="entry name" value="P-loop_NTPase"/>
</dbReference>
<dbReference type="PANTHER" id="PTHR43820:SF4">
    <property type="entry name" value="HIGH-AFFINITY BRANCHED-CHAIN AMINO ACID TRANSPORT ATP-BINDING PROTEIN LIVF"/>
    <property type="match status" value="1"/>
</dbReference>
<dbReference type="SMART" id="SM00382">
    <property type="entry name" value="AAA"/>
    <property type="match status" value="1"/>
</dbReference>
<dbReference type="Pfam" id="PF00005">
    <property type="entry name" value="ABC_tran"/>
    <property type="match status" value="1"/>
</dbReference>
<dbReference type="InterPro" id="IPR017871">
    <property type="entry name" value="ABC_transporter-like_CS"/>
</dbReference>